<evidence type="ECO:0000259" key="2">
    <source>
        <dbReference type="Pfam" id="PF00816"/>
    </source>
</evidence>
<accession>A0A0E1VXW2</accession>
<feature type="region of interest" description="Disordered" evidence="1">
    <location>
        <begin position="84"/>
        <end position="104"/>
    </location>
</feature>
<evidence type="ECO:0000313" key="3">
    <source>
        <dbReference type="EMBL" id="EET04841.1"/>
    </source>
</evidence>
<reference evidence="3" key="1">
    <citation type="submission" date="2009-05" db="EMBL/GenBank/DDBJ databases">
        <authorList>
            <person name="Harkins D.M."/>
            <person name="DeShazer D."/>
            <person name="Woods D.E."/>
            <person name="Brinkac L.M."/>
            <person name="Brown K.A."/>
            <person name="Hung G.C."/>
            <person name="Tuanyok A."/>
            <person name="Zhang B."/>
            <person name="Nierman W.C."/>
        </authorList>
    </citation>
    <scope>NUCLEOTIDE SEQUENCE [LARGE SCALE GENOMIC DNA]</scope>
    <source>
        <strain evidence="3">1710a</strain>
    </source>
</reference>
<dbReference type="AlphaFoldDB" id="A0A0E1VXW2"/>
<dbReference type="Gene3D" id="4.10.430.30">
    <property type="match status" value="1"/>
</dbReference>
<dbReference type="InterPro" id="IPR027444">
    <property type="entry name" value="H-NS_C_dom"/>
</dbReference>
<sequence>MGSLNYASAISNPFNDIPGQSNIALDRPISGMNSYQEYKQHVKTLQATLDRERKAISAKVLQEIRECIAEFGFTPQEVFSSKKKREPKYYDPVSGSTWTGLGREPEWIRGKDRKAFELSSHQRDDHCR</sequence>
<name>A0A0E1VXW2_BURPE</name>
<dbReference type="Proteomes" id="UP000001812">
    <property type="component" value="Chromosome II"/>
</dbReference>
<protein>
    <submittedName>
        <fullName evidence="3">H-NS histone family protein</fullName>
    </submittedName>
</protein>
<proteinExistence type="predicted"/>
<feature type="domain" description="DNA-binding protein H-NS-like C-terminal" evidence="2">
    <location>
        <begin position="87"/>
        <end position="117"/>
    </location>
</feature>
<gene>
    <name evidence="3" type="ORF">BURPS1710A_A2664</name>
</gene>
<dbReference type="GO" id="GO:0003677">
    <property type="term" value="F:DNA binding"/>
    <property type="evidence" value="ECO:0007669"/>
    <property type="project" value="InterPro"/>
</dbReference>
<evidence type="ECO:0000256" key="1">
    <source>
        <dbReference type="SAM" id="MobiDB-lite"/>
    </source>
</evidence>
<dbReference type="Pfam" id="PF00816">
    <property type="entry name" value="Histone_HNS"/>
    <property type="match status" value="1"/>
</dbReference>
<dbReference type="SUPFAM" id="SSF81273">
    <property type="entry name" value="H-NS histone-like proteins"/>
    <property type="match status" value="1"/>
</dbReference>
<organism evidence="3">
    <name type="scientific">Burkholderia pseudomallei 1710a</name>
    <dbReference type="NCBI Taxonomy" id="320371"/>
    <lineage>
        <taxon>Bacteria</taxon>
        <taxon>Pseudomonadati</taxon>
        <taxon>Pseudomonadota</taxon>
        <taxon>Betaproteobacteria</taxon>
        <taxon>Burkholderiales</taxon>
        <taxon>Burkholderiaceae</taxon>
        <taxon>Burkholderia</taxon>
        <taxon>pseudomallei group</taxon>
    </lineage>
</organism>
<dbReference type="HOGENOM" id="CLU_117503_5_1_4"/>
<dbReference type="EMBL" id="CM000833">
    <property type="protein sequence ID" value="EET04841.1"/>
    <property type="molecule type" value="Genomic_DNA"/>
</dbReference>